<comment type="function">
    <text evidence="7">Catalyzes the hydrolysis of the adenine ring of phosphoribosyl-AMP.</text>
</comment>
<comment type="similarity">
    <text evidence="7">Belongs to the PRA-CH family.</text>
</comment>
<keyword evidence="5 7" id="KW-0378">Hydrolase</keyword>
<feature type="binding site" evidence="7">
    <location>
        <position position="100"/>
    </location>
    <ligand>
        <name>Mg(2+)</name>
        <dbReference type="ChEBI" id="CHEBI:18420"/>
    </ligand>
</feature>
<evidence type="ECO:0000256" key="8">
    <source>
        <dbReference type="SAM" id="MobiDB-lite"/>
    </source>
</evidence>
<comment type="catalytic activity">
    <reaction evidence="1 7">
        <text>1-(5-phospho-beta-D-ribosyl)-5'-AMP + H2O = 1-(5-phospho-beta-D-ribosyl)-5-[(5-phospho-beta-D-ribosylamino)methylideneamino]imidazole-4-carboxamide</text>
        <dbReference type="Rhea" id="RHEA:20049"/>
        <dbReference type="ChEBI" id="CHEBI:15377"/>
        <dbReference type="ChEBI" id="CHEBI:58435"/>
        <dbReference type="ChEBI" id="CHEBI:59457"/>
        <dbReference type="EC" id="3.5.4.19"/>
    </reaction>
</comment>
<dbReference type="RefSeq" id="WP_377043875.1">
    <property type="nucleotide sequence ID" value="NZ_JBHLUN010000005.1"/>
</dbReference>
<evidence type="ECO:0000256" key="6">
    <source>
        <dbReference type="ARBA" id="ARBA00023102"/>
    </source>
</evidence>
<evidence type="ECO:0000256" key="1">
    <source>
        <dbReference type="ARBA" id="ARBA00000024"/>
    </source>
</evidence>
<keyword evidence="7" id="KW-0862">Zinc</keyword>
<dbReference type="GO" id="GO:0004635">
    <property type="term" value="F:phosphoribosyl-AMP cyclohydrolase activity"/>
    <property type="evidence" value="ECO:0007669"/>
    <property type="project" value="UniProtKB-EC"/>
</dbReference>
<feature type="compositionally biased region" description="Basic and acidic residues" evidence="8">
    <location>
        <begin position="149"/>
        <end position="166"/>
    </location>
</feature>
<feature type="region of interest" description="Disordered" evidence="8">
    <location>
        <begin position="145"/>
        <end position="166"/>
    </location>
</feature>
<reference evidence="10 11" key="1">
    <citation type="submission" date="2024-09" db="EMBL/GenBank/DDBJ databases">
        <authorList>
            <person name="Sun Q."/>
            <person name="Mori K."/>
        </authorList>
    </citation>
    <scope>NUCLEOTIDE SEQUENCE [LARGE SCALE GENOMIC DNA]</scope>
    <source>
        <strain evidence="10 11">TBRC 5777</strain>
    </source>
</reference>
<keyword evidence="4 7" id="KW-0028">Amino-acid biosynthesis</keyword>
<dbReference type="SUPFAM" id="SSF141734">
    <property type="entry name" value="HisI-like"/>
    <property type="match status" value="1"/>
</dbReference>
<keyword evidence="3 7" id="KW-0963">Cytoplasm</keyword>
<keyword evidence="11" id="KW-1185">Reference proteome</keyword>
<dbReference type="Proteomes" id="UP001589865">
    <property type="component" value="Unassembled WGS sequence"/>
</dbReference>
<proteinExistence type="inferred from homology"/>
<feature type="binding site" evidence="7">
    <location>
        <position position="102"/>
    </location>
    <ligand>
        <name>Mg(2+)</name>
        <dbReference type="ChEBI" id="CHEBI:18420"/>
    </ligand>
</feature>
<comment type="cofactor">
    <cofactor evidence="7">
        <name>Zn(2+)</name>
        <dbReference type="ChEBI" id="CHEBI:29105"/>
    </cofactor>
    <text evidence="7">Binds 1 zinc ion per subunit.</text>
</comment>
<comment type="cofactor">
    <cofactor evidence="7">
        <name>Mg(2+)</name>
        <dbReference type="ChEBI" id="CHEBI:18420"/>
    </cofactor>
    <text evidence="7">Binds 1 Mg(2+) ion per subunit.</text>
</comment>
<feature type="binding site" evidence="7">
    <location>
        <position position="99"/>
    </location>
    <ligand>
        <name>Zn(2+)</name>
        <dbReference type="ChEBI" id="CHEBI:29105"/>
        <note>ligand shared between dimeric partners</note>
    </ligand>
</feature>
<dbReference type="PANTHER" id="PTHR42945">
    <property type="entry name" value="HISTIDINE BIOSYNTHESIS BIFUNCTIONAL PROTEIN"/>
    <property type="match status" value="1"/>
</dbReference>
<keyword evidence="6 7" id="KW-0368">Histidine biosynthesis</keyword>
<dbReference type="HAMAP" id="MF_01021">
    <property type="entry name" value="HisI"/>
    <property type="match status" value="1"/>
</dbReference>
<dbReference type="InterPro" id="IPR038019">
    <property type="entry name" value="PRib_AMP_CycHydrolase_sf"/>
</dbReference>
<protein>
    <recommendedName>
        <fullName evidence="7">Phosphoribosyl-AMP cyclohydrolase</fullName>
        <shortName evidence="7">PRA-CH</shortName>
        <ecNumber evidence="7">3.5.4.19</ecNumber>
    </recommendedName>
</protein>
<keyword evidence="7" id="KW-0479">Metal-binding</keyword>
<evidence type="ECO:0000256" key="3">
    <source>
        <dbReference type="ARBA" id="ARBA00022490"/>
    </source>
</evidence>
<dbReference type="Pfam" id="PF01502">
    <property type="entry name" value="PRA-CH"/>
    <property type="match status" value="1"/>
</dbReference>
<dbReference type="Gene3D" id="3.10.20.810">
    <property type="entry name" value="Phosphoribosyl-AMP cyclohydrolase"/>
    <property type="match status" value="1"/>
</dbReference>
<feature type="binding site" evidence="7">
    <location>
        <position position="98"/>
    </location>
    <ligand>
        <name>Mg(2+)</name>
        <dbReference type="ChEBI" id="CHEBI:18420"/>
    </ligand>
</feature>
<sequence>MTGAPTALTDRNASTPPSEAERARFLDALRFDARGLVAAVAQQHDTGEVLMLAWMNREAVDETLRTGRVTYFSRSRNALWRKGETSGQVQHLRELRLDCDGDAVLALVDQPGVACHTGRRSCFSWALRDGAVTAIAPVLEDPAKLYGQPHDHAHDRPAAPAPRRDS</sequence>
<evidence type="ECO:0000259" key="9">
    <source>
        <dbReference type="Pfam" id="PF01502"/>
    </source>
</evidence>
<evidence type="ECO:0000313" key="10">
    <source>
        <dbReference type="EMBL" id="MFC0408132.1"/>
    </source>
</evidence>
<dbReference type="PANTHER" id="PTHR42945:SF1">
    <property type="entry name" value="HISTIDINE BIOSYNTHESIS BIFUNCTIONAL PROTEIN HIS7"/>
    <property type="match status" value="1"/>
</dbReference>
<dbReference type="InterPro" id="IPR026660">
    <property type="entry name" value="PRA-CH"/>
</dbReference>
<evidence type="ECO:0000256" key="4">
    <source>
        <dbReference type="ARBA" id="ARBA00022605"/>
    </source>
</evidence>
<dbReference type="InterPro" id="IPR002496">
    <property type="entry name" value="PRib_AMP_CycHydrolase_dom"/>
</dbReference>
<dbReference type="EC" id="3.5.4.19" evidence="7"/>
<dbReference type="EMBL" id="JBHLUN010000005">
    <property type="protein sequence ID" value="MFC0408132.1"/>
    <property type="molecule type" value="Genomic_DNA"/>
</dbReference>
<name>A0ABV6JQY2_9PROT</name>
<evidence type="ECO:0000256" key="5">
    <source>
        <dbReference type="ARBA" id="ARBA00022801"/>
    </source>
</evidence>
<organism evidence="10 11">
    <name type="scientific">Roseomonas elaeocarpi</name>
    <dbReference type="NCBI Taxonomy" id="907779"/>
    <lineage>
        <taxon>Bacteria</taxon>
        <taxon>Pseudomonadati</taxon>
        <taxon>Pseudomonadota</taxon>
        <taxon>Alphaproteobacteria</taxon>
        <taxon>Acetobacterales</taxon>
        <taxon>Roseomonadaceae</taxon>
        <taxon>Roseomonas</taxon>
    </lineage>
</organism>
<feature type="binding site" evidence="7">
    <location>
        <position position="115"/>
    </location>
    <ligand>
        <name>Zn(2+)</name>
        <dbReference type="ChEBI" id="CHEBI:29105"/>
        <note>ligand shared between dimeric partners</note>
    </ligand>
</feature>
<comment type="subcellular location">
    <subcellularLocation>
        <location evidence="7">Cytoplasm</location>
    </subcellularLocation>
</comment>
<comment type="caution">
    <text evidence="10">The sequence shown here is derived from an EMBL/GenBank/DDBJ whole genome shotgun (WGS) entry which is preliminary data.</text>
</comment>
<comment type="subunit">
    <text evidence="7">Homodimer.</text>
</comment>
<evidence type="ECO:0000313" key="11">
    <source>
        <dbReference type="Proteomes" id="UP001589865"/>
    </source>
</evidence>
<evidence type="ECO:0000256" key="2">
    <source>
        <dbReference type="ARBA" id="ARBA00005169"/>
    </source>
</evidence>
<accession>A0ABV6JQY2</accession>
<keyword evidence="7" id="KW-0460">Magnesium</keyword>
<feature type="domain" description="Phosphoribosyl-AMP cyclohydrolase" evidence="9">
    <location>
        <begin position="51"/>
        <end position="123"/>
    </location>
</feature>
<comment type="pathway">
    <text evidence="2 7">Amino-acid biosynthesis; L-histidine biosynthesis; L-histidine from 5-phospho-alpha-D-ribose 1-diphosphate: step 3/9.</text>
</comment>
<gene>
    <name evidence="7 10" type="primary">hisI</name>
    <name evidence="10" type="ORF">ACFFGY_07710</name>
</gene>
<feature type="binding site" evidence="7">
    <location>
        <position position="122"/>
    </location>
    <ligand>
        <name>Zn(2+)</name>
        <dbReference type="ChEBI" id="CHEBI:29105"/>
        <note>ligand shared between dimeric partners</note>
    </ligand>
</feature>
<evidence type="ECO:0000256" key="7">
    <source>
        <dbReference type="HAMAP-Rule" id="MF_01021"/>
    </source>
</evidence>
<dbReference type="NCBIfam" id="NF000768">
    <property type="entry name" value="PRK00051.1"/>
    <property type="match status" value="1"/>
</dbReference>